<reference evidence="1 2" key="1">
    <citation type="submission" date="2016-05" db="EMBL/GenBank/DDBJ databases">
        <title>Complete genome sequence of Novosphingobium guangzhouense SA925(T).</title>
        <authorList>
            <person name="Sha S."/>
        </authorList>
    </citation>
    <scope>NUCLEOTIDE SEQUENCE [LARGE SCALE GENOMIC DNA]</scope>
    <source>
        <strain evidence="1 2">SA925</strain>
    </source>
</reference>
<name>A0A2K2FY44_9SPHN</name>
<accession>A0A2K2FY44</accession>
<keyword evidence="2" id="KW-1185">Reference proteome</keyword>
<dbReference type="SUPFAM" id="SSF102588">
    <property type="entry name" value="LmbE-like"/>
    <property type="match status" value="1"/>
</dbReference>
<protein>
    <recommendedName>
        <fullName evidence="3">GlcNAc-PI de-N-acetylase</fullName>
    </recommendedName>
</protein>
<dbReference type="Gene3D" id="3.40.50.10320">
    <property type="entry name" value="LmbE-like"/>
    <property type="match status" value="1"/>
</dbReference>
<sequence>MTDGSGSHPHTDGGVRKLVGVRLREAGLSLFYLTGCRRYAPVCLGWRDARPETPQSMEFQKSVSQMAALCRRRRVDAIAVTAHHEPHCDHAAAAHLAYAVARCAKRPIRVAEYCVWAPHLPVKAFTPLRTRSMPIGKRRRALRAHRSQLTLSYGPGFRLPADEQRMAARDILFVRTGR</sequence>
<evidence type="ECO:0000313" key="2">
    <source>
        <dbReference type="Proteomes" id="UP000236327"/>
    </source>
</evidence>
<dbReference type="InterPro" id="IPR024078">
    <property type="entry name" value="LmbE-like_dom_sf"/>
</dbReference>
<organism evidence="1 2">
    <name type="scientific">Novosphingobium guangzhouense</name>
    <dbReference type="NCBI Taxonomy" id="1850347"/>
    <lineage>
        <taxon>Bacteria</taxon>
        <taxon>Pseudomonadati</taxon>
        <taxon>Pseudomonadota</taxon>
        <taxon>Alphaproteobacteria</taxon>
        <taxon>Sphingomonadales</taxon>
        <taxon>Sphingomonadaceae</taxon>
        <taxon>Novosphingobium</taxon>
    </lineage>
</organism>
<evidence type="ECO:0008006" key="3">
    <source>
        <dbReference type="Google" id="ProtNLM"/>
    </source>
</evidence>
<evidence type="ECO:0000313" key="1">
    <source>
        <dbReference type="EMBL" id="PNU03678.1"/>
    </source>
</evidence>
<dbReference type="AlphaFoldDB" id="A0A2K2FY44"/>
<dbReference type="EMBL" id="LYMM01000046">
    <property type="protein sequence ID" value="PNU03678.1"/>
    <property type="molecule type" value="Genomic_DNA"/>
</dbReference>
<dbReference type="Proteomes" id="UP000236327">
    <property type="component" value="Unassembled WGS sequence"/>
</dbReference>
<gene>
    <name evidence="1" type="ORF">A8V01_23045</name>
</gene>
<comment type="caution">
    <text evidence="1">The sequence shown here is derived from an EMBL/GenBank/DDBJ whole genome shotgun (WGS) entry which is preliminary data.</text>
</comment>
<proteinExistence type="predicted"/>